<dbReference type="InterPro" id="IPR045128">
    <property type="entry name" value="PI31-like"/>
</dbReference>
<feature type="domain" description="PI31 proteasome regulator N-terminal" evidence="5">
    <location>
        <begin position="20"/>
        <end position="149"/>
    </location>
</feature>
<dbReference type="EMBL" id="JASPKY010000128">
    <property type="protein sequence ID" value="KAK9731730.1"/>
    <property type="molecule type" value="Genomic_DNA"/>
</dbReference>
<protein>
    <recommendedName>
        <fullName evidence="2">Proteasome inhibitor PI31 subunit</fullName>
    </recommendedName>
</protein>
<dbReference type="GO" id="GO:0000502">
    <property type="term" value="C:proteasome complex"/>
    <property type="evidence" value="ECO:0007669"/>
    <property type="project" value="UniProtKB-KW"/>
</dbReference>
<feature type="compositionally biased region" description="Basic and acidic residues" evidence="4">
    <location>
        <begin position="252"/>
        <end position="263"/>
    </location>
</feature>
<dbReference type="GO" id="GO:0004866">
    <property type="term" value="F:endopeptidase inhibitor activity"/>
    <property type="evidence" value="ECO:0007669"/>
    <property type="project" value="InterPro"/>
</dbReference>
<feature type="compositionally biased region" description="Polar residues" evidence="4">
    <location>
        <begin position="147"/>
        <end position="174"/>
    </location>
</feature>
<comment type="caution">
    <text evidence="6">The sequence shown here is derived from an EMBL/GenBank/DDBJ whole genome shotgun (WGS) entry which is preliminary data.</text>
</comment>
<feature type="region of interest" description="Disordered" evidence="4">
    <location>
        <begin position="147"/>
        <end position="183"/>
    </location>
</feature>
<evidence type="ECO:0000259" key="5">
    <source>
        <dbReference type="Pfam" id="PF11566"/>
    </source>
</evidence>
<dbReference type="PANTHER" id="PTHR13266:SF1">
    <property type="entry name" value="PROTEASOME INHIBITOR PI31 SUBUNIT"/>
    <property type="match status" value="1"/>
</dbReference>
<keyword evidence="7" id="KW-1185">Reference proteome</keyword>
<evidence type="ECO:0000256" key="2">
    <source>
        <dbReference type="ARBA" id="ARBA00015575"/>
    </source>
</evidence>
<evidence type="ECO:0000313" key="6">
    <source>
        <dbReference type="EMBL" id="KAK9731730.1"/>
    </source>
</evidence>
<feature type="region of interest" description="Disordered" evidence="4">
    <location>
        <begin position="240"/>
        <end position="284"/>
    </location>
</feature>
<keyword evidence="3 6" id="KW-0647">Proteasome</keyword>
<reference evidence="6 7" key="1">
    <citation type="journal article" date="2024" name="BMC Genomics">
        <title>De novo assembly and annotation of Popillia japonica's genome with initial clues to its potential as an invasive pest.</title>
        <authorList>
            <person name="Cucini C."/>
            <person name="Boschi S."/>
            <person name="Funari R."/>
            <person name="Cardaioli E."/>
            <person name="Iannotti N."/>
            <person name="Marturano G."/>
            <person name="Paoli F."/>
            <person name="Bruttini M."/>
            <person name="Carapelli A."/>
            <person name="Frati F."/>
            <person name="Nardi F."/>
        </authorList>
    </citation>
    <scope>NUCLEOTIDE SEQUENCE [LARGE SCALE GENOMIC DNA]</scope>
    <source>
        <strain evidence="6">DMR45628</strain>
    </source>
</reference>
<dbReference type="GO" id="GO:0070628">
    <property type="term" value="F:proteasome binding"/>
    <property type="evidence" value="ECO:0007669"/>
    <property type="project" value="InterPro"/>
</dbReference>
<dbReference type="Pfam" id="PF11566">
    <property type="entry name" value="PI31_Prot_N"/>
    <property type="match status" value="1"/>
</dbReference>
<dbReference type="GO" id="GO:0043161">
    <property type="term" value="P:proteasome-mediated ubiquitin-dependent protein catabolic process"/>
    <property type="evidence" value="ECO:0007669"/>
    <property type="project" value="InterPro"/>
</dbReference>
<evidence type="ECO:0000256" key="4">
    <source>
        <dbReference type="SAM" id="MobiDB-lite"/>
    </source>
</evidence>
<sequence>MSDQQSNLFGWDLLYTSVENDIHSNQDVLLCLVHLVLISNGFQCIGIGDSKVLDGTESKSESLPKGWNDGYAIRYVYQGRLYNLKGTSLDDAIIINLIRADERTVSMIQLNTRSVIQRTGTLMQMIPDCSAIIDVVKKQLIDKVVTSTKTKDSANQTQPETSKPTSSVGINPSRLQDPPLRNPAYPYVPNIHPLDVGGADLNPFGLNPLGVPRNPTFAGGGGMLFVPPGRGRPPDINIGIPGGSLPPGARFDPFRPPDVDRFPRRPNAPDNDEMPPPGFDDMFM</sequence>
<dbReference type="Gene3D" id="3.40.1000.30">
    <property type="match status" value="1"/>
</dbReference>
<dbReference type="Proteomes" id="UP001458880">
    <property type="component" value="Unassembled WGS sequence"/>
</dbReference>
<evidence type="ECO:0000256" key="1">
    <source>
        <dbReference type="ARBA" id="ARBA00006405"/>
    </source>
</evidence>
<dbReference type="InterPro" id="IPR021625">
    <property type="entry name" value="PI31_Prot_N"/>
</dbReference>
<name>A0AAW1LDU7_POPJA</name>
<gene>
    <name evidence="6" type="ORF">QE152_g13433</name>
</gene>
<comment type="similarity">
    <text evidence="1">Belongs to the proteasome inhibitor PI31 family.</text>
</comment>
<organism evidence="6 7">
    <name type="scientific">Popillia japonica</name>
    <name type="common">Japanese beetle</name>
    <dbReference type="NCBI Taxonomy" id="7064"/>
    <lineage>
        <taxon>Eukaryota</taxon>
        <taxon>Metazoa</taxon>
        <taxon>Ecdysozoa</taxon>
        <taxon>Arthropoda</taxon>
        <taxon>Hexapoda</taxon>
        <taxon>Insecta</taxon>
        <taxon>Pterygota</taxon>
        <taxon>Neoptera</taxon>
        <taxon>Endopterygota</taxon>
        <taxon>Coleoptera</taxon>
        <taxon>Polyphaga</taxon>
        <taxon>Scarabaeiformia</taxon>
        <taxon>Scarabaeidae</taxon>
        <taxon>Rutelinae</taxon>
        <taxon>Popillia</taxon>
    </lineage>
</organism>
<proteinExistence type="inferred from homology"/>
<evidence type="ECO:0000313" key="7">
    <source>
        <dbReference type="Proteomes" id="UP001458880"/>
    </source>
</evidence>
<dbReference type="PANTHER" id="PTHR13266">
    <property type="entry name" value="PROTEASOME INHIBITOR"/>
    <property type="match status" value="1"/>
</dbReference>
<dbReference type="AlphaFoldDB" id="A0AAW1LDU7"/>
<accession>A0AAW1LDU7</accession>
<evidence type="ECO:0000256" key="3">
    <source>
        <dbReference type="ARBA" id="ARBA00022942"/>
    </source>
</evidence>